<evidence type="ECO:0000256" key="3">
    <source>
        <dbReference type="ARBA" id="ARBA00022801"/>
    </source>
</evidence>
<dbReference type="PANTHER" id="PTHR20842">
    <property type="entry name" value="PROTEASE S51 ALPHA-ASPARTYL DIPEPTIDASE"/>
    <property type="match status" value="1"/>
</dbReference>
<evidence type="ECO:0000313" key="6">
    <source>
        <dbReference type="Proteomes" id="UP000529710"/>
    </source>
</evidence>
<comment type="similarity">
    <text evidence="1">Belongs to the peptidase S51 family.</text>
</comment>
<comment type="caution">
    <text evidence="5">The sequence shown here is derived from an EMBL/GenBank/DDBJ whole genome shotgun (WGS) entry which is preliminary data.</text>
</comment>
<gene>
    <name evidence="5" type="ORF">G1C98_0969</name>
</gene>
<reference evidence="5 6" key="1">
    <citation type="submission" date="2020-02" db="EMBL/GenBank/DDBJ databases">
        <title>Characterization of phylogenetic diversity of novel bifidobacterial species isolated in Czech ZOOs.</title>
        <authorList>
            <person name="Lugli G.A."/>
            <person name="Vera N.B."/>
            <person name="Ventura M."/>
        </authorList>
    </citation>
    <scope>NUCLEOTIDE SEQUENCE [LARGE SCALE GENOMIC DNA]</scope>
    <source>
        <strain evidence="5 6">DSM 109960</strain>
    </source>
</reference>
<evidence type="ECO:0000313" key="5">
    <source>
        <dbReference type="EMBL" id="NMM96233.1"/>
    </source>
</evidence>
<evidence type="ECO:0000256" key="1">
    <source>
        <dbReference type="ARBA" id="ARBA00006534"/>
    </source>
</evidence>
<dbReference type="GO" id="GO:0006508">
    <property type="term" value="P:proteolysis"/>
    <property type="evidence" value="ECO:0007669"/>
    <property type="project" value="UniProtKB-KW"/>
</dbReference>
<dbReference type="RefSeq" id="WP_169079821.1">
    <property type="nucleotide sequence ID" value="NZ_JAAIIF010000008.1"/>
</dbReference>
<dbReference type="Pfam" id="PF03575">
    <property type="entry name" value="Peptidase_S51"/>
    <property type="match status" value="1"/>
</dbReference>
<accession>A0A7Y0ETQ7</accession>
<evidence type="ECO:0000256" key="2">
    <source>
        <dbReference type="ARBA" id="ARBA00022670"/>
    </source>
</evidence>
<dbReference type="InterPro" id="IPR029062">
    <property type="entry name" value="Class_I_gatase-like"/>
</dbReference>
<evidence type="ECO:0000256" key="4">
    <source>
        <dbReference type="ARBA" id="ARBA00022825"/>
    </source>
</evidence>
<keyword evidence="6" id="KW-1185">Reference proteome</keyword>
<dbReference type="InterPro" id="IPR005320">
    <property type="entry name" value="Peptidase_S51"/>
</dbReference>
<dbReference type="Gene3D" id="3.40.50.880">
    <property type="match status" value="1"/>
</dbReference>
<dbReference type="SUPFAM" id="SSF52317">
    <property type="entry name" value="Class I glutamine amidotransferase-like"/>
    <property type="match status" value="1"/>
</dbReference>
<dbReference type="PANTHER" id="PTHR20842:SF0">
    <property type="entry name" value="ALPHA-ASPARTYL DIPEPTIDASE"/>
    <property type="match status" value="1"/>
</dbReference>
<keyword evidence="2" id="KW-0645">Protease</keyword>
<keyword evidence="4" id="KW-0720">Serine protease</keyword>
<sequence length="204" mass="22296">MGKLMLASTFGLVSHRLERIEPDLKGKTVTFITTASKKDSAGFFNRMARWKLRALGLNVREIDVAVASYHDIKTTIASSDMIYVTGGNTFYLLQSLRYSSADAIITQAVQEGKTYIGESAGAVVAGPNIEYINRMDSEDPAPYLEDYTGLGLVDFSIVPHIAGPALGESAADIMRHSDGTRRMIPIRDDQAILVNGPNVELIER</sequence>
<dbReference type="EMBL" id="JAAIIF010000008">
    <property type="protein sequence ID" value="NMM96233.1"/>
    <property type="molecule type" value="Genomic_DNA"/>
</dbReference>
<protein>
    <submittedName>
        <fullName evidence="5">Peptidase S51</fullName>
    </submittedName>
</protein>
<keyword evidence="3" id="KW-0378">Hydrolase</keyword>
<name>A0A7Y0ETQ7_9BIFI</name>
<proteinExistence type="inferred from homology"/>
<dbReference type="Proteomes" id="UP000529710">
    <property type="component" value="Unassembled WGS sequence"/>
</dbReference>
<organism evidence="5 6">
    <name type="scientific">Bifidobacterium erythrocebi</name>
    <dbReference type="NCBI Taxonomy" id="2675325"/>
    <lineage>
        <taxon>Bacteria</taxon>
        <taxon>Bacillati</taxon>
        <taxon>Actinomycetota</taxon>
        <taxon>Actinomycetes</taxon>
        <taxon>Bifidobacteriales</taxon>
        <taxon>Bifidobacteriaceae</taxon>
        <taxon>Bifidobacterium</taxon>
    </lineage>
</organism>
<dbReference type="GO" id="GO:0008236">
    <property type="term" value="F:serine-type peptidase activity"/>
    <property type="evidence" value="ECO:0007669"/>
    <property type="project" value="UniProtKB-KW"/>
</dbReference>
<dbReference type="AlphaFoldDB" id="A0A7Y0ETQ7"/>